<dbReference type="OrthoDB" id="9810913at2"/>
<dbReference type="CDD" id="cd00616">
    <property type="entry name" value="AHBA_syn"/>
    <property type="match status" value="1"/>
</dbReference>
<evidence type="ECO:0000256" key="1">
    <source>
        <dbReference type="PIRSR" id="PIRSR000390-1"/>
    </source>
</evidence>
<feature type="active site" description="Proton acceptor" evidence="1">
    <location>
        <position position="179"/>
    </location>
</feature>
<keyword evidence="5" id="KW-1185">Reference proteome</keyword>
<keyword evidence="2 3" id="KW-0663">Pyridoxal phosphate</keyword>
<accession>A0A4Y8LQE0</accession>
<name>A0A4Y8LQE0_9BACL</name>
<dbReference type="Gene3D" id="3.40.640.10">
    <property type="entry name" value="Type I PLP-dependent aspartate aminotransferase-like (Major domain)"/>
    <property type="match status" value="1"/>
</dbReference>
<organism evidence="4 5">
    <name type="scientific">Jeotgalibacillus salarius</name>
    <dbReference type="NCBI Taxonomy" id="546023"/>
    <lineage>
        <taxon>Bacteria</taxon>
        <taxon>Bacillati</taxon>
        <taxon>Bacillota</taxon>
        <taxon>Bacilli</taxon>
        <taxon>Bacillales</taxon>
        <taxon>Caryophanaceae</taxon>
        <taxon>Jeotgalibacillus</taxon>
    </lineage>
</organism>
<dbReference type="AlphaFoldDB" id="A0A4Y8LQE0"/>
<dbReference type="GO" id="GO:0000271">
    <property type="term" value="P:polysaccharide biosynthetic process"/>
    <property type="evidence" value="ECO:0007669"/>
    <property type="project" value="TreeGrafter"/>
</dbReference>
<dbReference type="Gene3D" id="3.90.1150.10">
    <property type="entry name" value="Aspartate Aminotransferase, domain 1"/>
    <property type="match status" value="1"/>
</dbReference>
<feature type="modified residue" description="N6-(pyridoxal phosphate)lysine" evidence="2">
    <location>
        <position position="179"/>
    </location>
</feature>
<keyword evidence="4" id="KW-0808">Transferase</keyword>
<sequence>MGVQEQQLINEAFELNWIAPVGPHLQKFEQAVIKYTGAGGAVALTSGTAGIHLALRASGIKEGDIVFCSSFTFVASVNPILYMAAVPVLIDSEPEGWNMSPEALRTAFRKYEKKGMLPKAVLVVNLYGQSADLKKLKAICDHYEVPIIEDAAESLGATHEGMSSGTIGKYGVFSFNGNKIITTSNGGMVVSDDASSLEKIRYWSTQAKDPADYYQHSEVGYNYRLSNVLAAIGCAQMSVLDQRIEARRNVFRRYYEALHEIKGISFTKEIHGCSTRWLTTLKMNLSCFRDTPETIVKRFEQYNIETRRLWKPMHAQPLYTGCDYVKHADNQSICDELFETGICLPSSSNLSVEDQNKIIKHLKNFLAESKV</sequence>
<keyword evidence="4" id="KW-0032">Aminotransferase</keyword>
<dbReference type="SUPFAM" id="SSF53383">
    <property type="entry name" value="PLP-dependent transferases"/>
    <property type="match status" value="1"/>
</dbReference>
<comment type="similarity">
    <text evidence="3">Belongs to the DegT/DnrJ/EryC1 family.</text>
</comment>
<protein>
    <submittedName>
        <fullName evidence="4">Pyridoxal phosphate-dependent aminotransferase</fullName>
    </submittedName>
</protein>
<dbReference type="GO" id="GO:0008483">
    <property type="term" value="F:transaminase activity"/>
    <property type="evidence" value="ECO:0007669"/>
    <property type="project" value="UniProtKB-KW"/>
</dbReference>
<dbReference type="PIRSF" id="PIRSF000390">
    <property type="entry name" value="PLP_StrS"/>
    <property type="match status" value="1"/>
</dbReference>
<evidence type="ECO:0000313" key="4">
    <source>
        <dbReference type="EMBL" id="TFE04231.1"/>
    </source>
</evidence>
<comment type="caution">
    <text evidence="4">The sequence shown here is derived from an EMBL/GenBank/DDBJ whole genome shotgun (WGS) entry which is preliminary data.</text>
</comment>
<dbReference type="PANTHER" id="PTHR30244">
    <property type="entry name" value="TRANSAMINASE"/>
    <property type="match status" value="1"/>
</dbReference>
<evidence type="ECO:0000256" key="3">
    <source>
        <dbReference type="RuleBase" id="RU004508"/>
    </source>
</evidence>
<dbReference type="InterPro" id="IPR015424">
    <property type="entry name" value="PyrdxlP-dep_Trfase"/>
</dbReference>
<evidence type="ECO:0000313" key="5">
    <source>
        <dbReference type="Proteomes" id="UP000297776"/>
    </source>
</evidence>
<reference evidence="4 5" key="1">
    <citation type="submission" date="2019-03" db="EMBL/GenBank/DDBJ databases">
        <authorList>
            <person name="Yang Y."/>
        </authorList>
    </citation>
    <scope>NUCLEOTIDE SEQUENCE [LARGE SCALE GENOMIC DNA]</scope>
    <source>
        <strain evidence="4 5">ASL-1</strain>
    </source>
</reference>
<proteinExistence type="inferred from homology"/>
<dbReference type="PANTHER" id="PTHR30244:SF34">
    <property type="entry name" value="DTDP-4-AMINO-4,6-DIDEOXYGALACTOSE TRANSAMINASE"/>
    <property type="match status" value="1"/>
</dbReference>
<dbReference type="Proteomes" id="UP000297776">
    <property type="component" value="Unassembled WGS sequence"/>
</dbReference>
<dbReference type="InterPro" id="IPR015422">
    <property type="entry name" value="PyrdxlP-dep_Trfase_small"/>
</dbReference>
<dbReference type="EMBL" id="SORX01000001">
    <property type="protein sequence ID" value="TFE04231.1"/>
    <property type="molecule type" value="Genomic_DNA"/>
</dbReference>
<gene>
    <name evidence="4" type="ORF">E2626_02060</name>
</gene>
<dbReference type="InterPro" id="IPR000653">
    <property type="entry name" value="DegT/StrS_aminotransferase"/>
</dbReference>
<dbReference type="Pfam" id="PF01041">
    <property type="entry name" value="DegT_DnrJ_EryC1"/>
    <property type="match status" value="1"/>
</dbReference>
<dbReference type="GO" id="GO:0030170">
    <property type="term" value="F:pyridoxal phosphate binding"/>
    <property type="evidence" value="ECO:0007669"/>
    <property type="project" value="TreeGrafter"/>
</dbReference>
<evidence type="ECO:0000256" key="2">
    <source>
        <dbReference type="PIRSR" id="PIRSR000390-2"/>
    </source>
</evidence>
<dbReference type="InterPro" id="IPR015421">
    <property type="entry name" value="PyrdxlP-dep_Trfase_major"/>
</dbReference>